<dbReference type="Gene3D" id="3.10.105.10">
    <property type="entry name" value="Dipeptide-binding Protein, Domain 3"/>
    <property type="match status" value="1"/>
</dbReference>
<keyword evidence="5" id="KW-0571">Peptide transport</keyword>
<comment type="caution">
    <text evidence="8">The sequence shown here is derived from an EMBL/GenBank/DDBJ whole genome shotgun (WGS) entry which is preliminary data.</text>
</comment>
<dbReference type="RefSeq" id="WP_102227786.1">
    <property type="nucleotide sequence ID" value="NZ_PNFY01000018.1"/>
</dbReference>
<proteinExistence type="inferred from homology"/>
<dbReference type="STRING" id="84521.SAMN04487994_10532"/>
<evidence type="ECO:0000259" key="7">
    <source>
        <dbReference type="Pfam" id="PF00496"/>
    </source>
</evidence>
<evidence type="ECO:0000313" key="9">
    <source>
        <dbReference type="Proteomes" id="UP000235682"/>
    </source>
</evidence>
<dbReference type="InterPro" id="IPR000914">
    <property type="entry name" value="SBP_5_dom"/>
</dbReference>
<dbReference type="GO" id="GO:0015833">
    <property type="term" value="P:peptide transport"/>
    <property type="evidence" value="ECO:0007669"/>
    <property type="project" value="UniProtKB-KW"/>
</dbReference>
<organism evidence="8 9">
    <name type="scientific">Dolosicoccus paucivorans</name>
    <dbReference type="NCBI Taxonomy" id="84521"/>
    <lineage>
        <taxon>Bacteria</taxon>
        <taxon>Bacillati</taxon>
        <taxon>Bacillota</taxon>
        <taxon>Bacilli</taxon>
        <taxon>Lactobacillales</taxon>
        <taxon>Aerococcaceae</taxon>
        <taxon>Dolosicoccus</taxon>
    </lineage>
</organism>
<comment type="subcellular location">
    <subcellularLocation>
        <location evidence="1">Cell envelope</location>
    </subcellularLocation>
</comment>
<dbReference type="FunFam" id="3.10.105.10:FF:000001">
    <property type="entry name" value="Oligopeptide ABC transporter, oligopeptide-binding protein"/>
    <property type="match status" value="1"/>
</dbReference>
<evidence type="ECO:0000256" key="3">
    <source>
        <dbReference type="ARBA" id="ARBA00022448"/>
    </source>
</evidence>
<dbReference type="EMBL" id="PNHE01000014">
    <property type="protein sequence ID" value="PMC58429.1"/>
    <property type="molecule type" value="Genomic_DNA"/>
</dbReference>
<dbReference type="OrthoDB" id="9801912at2"/>
<keyword evidence="9" id="KW-1185">Reference proteome</keyword>
<protein>
    <submittedName>
        <fullName evidence="8">ABC transporter substrate-binding protein</fullName>
    </submittedName>
</protein>
<dbReference type="PANTHER" id="PTHR30290">
    <property type="entry name" value="PERIPLASMIC BINDING COMPONENT OF ABC TRANSPORTER"/>
    <property type="match status" value="1"/>
</dbReference>
<feature type="chain" id="PRO_5038502972" evidence="6">
    <location>
        <begin position="27"/>
        <end position="540"/>
    </location>
</feature>
<evidence type="ECO:0000313" key="8">
    <source>
        <dbReference type="EMBL" id="PMC58429.1"/>
    </source>
</evidence>
<gene>
    <name evidence="8" type="ORF">CJ205_04360</name>
</gene>
<name>A0A2N6SMZ0_9LACT</name>
<dbReference type="PANTHER" id="PTHR30290:SF79">
    <property type="entry name" value="DIPEPTIDE-BINDING PROTEIN DPPE"/>
    <property type="match status" value="1"/>
</dbReference>
<feature type="signal peptide" evidence="6">
    <location>
        <begin position="1"/>
        <end position="26"/>
    </location>
</feature>
<evidence type="ECO:0000256" key="2">
    <source>
        <dbReference type="ARBA" id="ARBA00005695"/>
    </source>
</evidence>
<dbReference type="GO" id="GO:0043190">
    <property type="term" value="C:ATP-binding cassette (ABC) transporter complex"/>
    <property type="evidence" value="ECO:0007669"/>
    <property type="project" value="InterPro"/>
</dbReference>
<evidence type="ECO:0000256" key="1">
    <source>
        <dbReference type="ARBA" id="ARBA00004196"/>
    </source>
</evidence>
<keyword evidence="5" id="KW-0653">Protein transport</keyword>
<keyword evidence="4 6" id="KW-0732">Signal</keyword>
<dbReference type="Proteomes" id="UP000235682">
    <property type="component" value="Unassembled WGS sequence"/>
</dbReference>
<keyword evidence="3" id="KW-0813">Transport</keyword>
<evidence type="ECO:0000256" key="4">
    <source>
        <dbReference type="ARBA" id="ARBA00022729"/>
    </source>
</evidence>
<dbReference type="Gene3D" id="3.90.76.10">
    <property type="entry name" value="Dipeptide-binding Protein, Domain 1"/>
    <property type="match status" value="1"/>
</dbReference>
<dbReference type="SUPFAM" id="SSF53850">
    <property type="entry name" value="Periplasmic binding protein-like II"/>
    <property type="match status" value="1"/>
</dbReference>
<dbReference type="PIRSF" id="PIRSF002741">
    <property type="entry name" value="MppA"/>
    <property type="match status" value="1"/>
</dbReference>
<dbReference type="AlphaFoldDB" id="A0A2N6SMZ0"/>
<reference evidence="8 9" key="1">
    <citation type="submission" date="2017-09" db="EMBL/GenBank/DDBJ databases">
        <title>Bacterial strain isolated from the female urinary microbiota.</title>
        <authorList>
            <person name="Thomas-White K."/>
            <person name="Kumar N."/>
            <person name="Forster S."/>
            <person name="Putonti C."/>
            <person name="Lawley T."/>
            <person name="Wolfe A.J."/>
        </authorList>
    </citation>
    <scope>NUCLEOTIDE SEQUENCE [LARGE SCALE GENOMIC DNA]</scope>
    <source>
        <strain evidence="8 9">UMB0852</strain>
    </source>
</reference>
<dbReference type="GO" id="GO:1904680">
    <property type="term" value="F:peptide transmembrane transporter activity"/>
    <property type="evidence" value="ECO:0007669"/>
    <property type="project" value="TreeGrafter"/>
</dbReference>
<evidence type="ECO:0000256" key="6">
    <source>
        <dbReference type="SAM" id="SignalP"/>
    </source>
</evidence>
<dbReference type="Gene3D" id="3.40.190.10">
    <property type="entry name" value="Periplasmic binding protein-like II"/>
    <property type="match status" value="1"/>
</dbReference>
<feature type="domain" description="Solute-binding protein family 5" evidence="7">
    <location>
        <begin position="77"/>
        <end position="460"/>
    </location>
</feature>
<dbReference type="InterPro" id="IPR039424">
    <property type="entry name" value="SBP_5"/>
</dbReference>
<comment type="similarity">
    <text evidence="2">Belongs to the bacterial solute-binding protein 5 family.</text>
</comment>
<dbReference type="CDD" id="cd08504">
    <property type="entry name" value="PBP2_OppA"/>
    <property type="match status" value="1"/>
</dbReference>
<evidence type="ECO:0000256" key="5">
    <source>
        <dbReference type="ARBA" id="ARBA00022856"/>
    </source>
</evidence>
<dbReference type="Pfam" id="PF00496">
    <property type="entry name" value="SBP_bac_5"/>
    <property type="match status" value="1"/>
</dbReference>
<dbReference type="InterPro" id="IPR030678">
    <property type="entry name" value="Peptide/Ni-bd"/>
</dbReference>
<dbReference type="GO" id="GO:0030288">
    <property type="term" value="C:outer membrane-bounded periplasmic space"/>
    <property type="evidence" value="ECO:0007669"/>
    <property type="project" value="UniProtKB-ARBA"/>
</dbReference>
<accession>A0A2N6SMZ0</accession>
<dbReference type="FunFam" id="3.90.76.10:FF:000001">
    <property type="entry name" value="Oligopeptide ABC transporter substrate-binding protein"/>
    <property type="match status" value="1"/>
</dbReference>
<sequence length="540" mass="60218">MNQWLRKLTLLTASLFTLGTAASAVAPVVHAEDEQVLELAIGSEPPTIDPALATDSTSGAIIRNVFEGLTTLDDKGEVQPGAAESWEVSEDLLTYTFKLRQDAKWSNGDPVKASDFEYAWKRVLNPETTSEYSSIMYAIAGAEAFNAGEGNADEVGVKAIDDHTLEVKLAQPTPYFLELTAFYTYMPVHQATVEAEKNWAAEAGDLYITNGAFSLEEWNHSSDYVLVPNEEYWDRDAVQLERVNVQIIEEESTANTQFQAGALDYLGAPYSTVSLDAIDLFKSEDQLETKDYAAIYWYKVNTTDDVMKNVNIRKALALGFNRQGLVENVLKGGQQPATSIVPPAIEGFEEDPGFFKDADYDQAKEYLAKGLEELGMKDPAELTINLSINTSEAHASIAQYVQEEWAKNLGIQTQIDNSEWQVYLDKVNQLDYQVARLGWIADYNDASTFLEMYSTVDNGNNDTGWENEEYKNLLDQAAQEADETKRTELLKDAQAIIMEEMPVIPVYFYVNNYVVADKVNDMHPDALGNINLKYVSVNAE</sequence>